<dbReference type="AlphaFoldDB" id="A0A8A2VKT3"/>
<dbReference type="Pfam" id="PF23993">
    <property type="entry name" value="DUF7311"/>
    <property type="match status" value="1"/>
</dbReference>
<dbReference type="KEGG" id="hakz:J0X25_08225"/>
<reference evidence="2 3" key="1">
    <citation type="submission" date="2021-03" db="EMBL/GenBank/DDBJ databases">
        <title>Haloterrigena longa sp. nov. and Haloterrigena limicola sp. nov., extremely halophilic archaea isolated from a salt lake.</title>
        <authorList>
            <person name="Henglin C."/>
        </authorList>
    </citation>
    <scope>NUCLEOTIDE SEQUENCE [LARGE SCALE GENOMIC DNA]</scope>
    <source>
        <strain evidence="2 3">KZCA68</strain>
    </source>
</reference>
<protein>
    <recommendedName>
        <fullName evidence="1">DUF7311 domain-containing protein</fullName>
    </recommendedName>
</protein>
<evidence type="ECO:0000313" key="2">
    <source>
        <dbReference type="EMBL" id="QSX00933.1"/>
    </source>
</evidence>
<name>A0A8A2VKT3_9EURY</name>
<sequence length="154" mass="16729">MIRYVLAALLALALLVISIPAIDTGASMNSQRQVDASLAAIDDAATSLIEHEEVTPEGHPDPQRVVEVTLPKESLTTTPVDHFELVPYENGSHTHARYVLEDGTTREDVIDEKIVWNDPATNETTEIGGTGTQRLALVLLEDDDGEPVIVARHV</sequence>
<dbReference type="EMBL" id="CP071462">
    <property type="protein sequence ID" value="QSX00933.1"/>
    <property type="molecule type" value="Genomic_DNA"/>
</dbReference>
<keyword evidence="3" id="KW-1185">Reference proteome</keyword>
<dbReference type="RefSeq" id="WP_207290648.1">
    <property type="nucleotide sequence ID" value="NZ_CP071462.1"/>
</dbReference>
<evidence type="ECO:0000313" key="3">
    <source>
        <dbReference type="Proteomes" id="UP000663203"/>
    </source>
</evidence>
<evidence type="ECO:0000259" key="1">
    <source>
        <dbReference type="Pfam" id="PF23993"/>
    </source>
</evidence>
<gene>
    <name evidence="2" type="ORF">J0X25_08225</name>
</gene>
<accession>A0A8A2VKT3</accession>
<dbReference type="Proteomes" id="UP000663203">
    <property type="component" value="Chromosome"/>
</dbReference>
<dbReference type="InterPro" id="IPR055735">
    <property type="entry name" value="DUF7311"/>
</dbReference>
<dbReference type="GeneID" id="63187284"/>
<proteinExistence type="predicted"/>
<organism evidence="2 3">
    <name type="scientific">Haloterrigena alkaliphila</name>
    <dbReference type="NCBI Taxonomy" id="2816475"/>
    <lineage>
        <taxon>Archaea</taxon>
        <taxon>Methanobacteriati</taxon>
        <taxon>Methanobacteriota</taxon>
        <taxon>Stenosarchaea group</taxon>
        <taxon>Halobacteria</taxon>
        <taxon>Halobacteriales</taxon>
        <taxon>Natrialbaceae</taxon>
        <taxon>Haloterrigena</taxon>
    </lineage>
</organism>
<feature type="domain" description="DUF7311" evidence="1">
    <location>
        <begin position="1"/>
        <end position="152"/>
    </location>
</feature>